<dbReference type="EMBL" id="CP129970">
    <property type="protein sequence ID" value="WKK87785.2"/>
    <property type="molecule type" value="Genomic_DNA"/>
</dbReference>
<evidence type="ECO:0000313" key="4">
    <source>
        <dbReference type="EMBL" id="WKK87785.2"/>
    </source>
</evidence>
<reference evidence="4" key="1">
    <citation type="submission" date="2023-08" db="EMBL/GenBank/DDBJ databases">
        <title>Comparative genomics and taxonomic characterization of three novel marine species of genus Marivirga.</title>
        <authorList>
            <person name="Muhammad N."/>
            <person name="Kim S.-G."/>
        </authorList>
    </citation>
    <scope>NUCLEOTIDE SEQUENCE [LARGE SCALE GENOMIC DNA]</scope>
    <source>
        <strain evidence="4">ABR2-2</strain>
    </source>
</reference>
<dbReference type="PROSITE" id="PS51257">
    <property type="entry name" value="PROKAR_LIPOPROTEIN"/>
    <property type="match status" value="1"/>
</dbReference>
<feature type="domain" description="FecR protein" evidence="3">
    <location>
        <begin position="24"/>
        <end position="111"/>
    </location>
</feature>
<accession>A0AA49GGV3</accession>
<dbReference type="PANTHER" id="PTHR30273">
    <property type="entry name" value="PERIPLASMIC SIGNAL SENSOR AND SIGMA FACTOR ACTIVATOR FECR-RELATED"/>
    <property type="match status" value="1"/>
</dbReference>
<keyword evidence="2" id="KW-0732">Signal</keyword>
<feature type="coiled-coil region" evidence="1">
    <location>
        <begin position="161"/>
        <end position="188"/>
    </location>
</feature>
<name>A0AA49GGV3_9BACT</name>
<evidence type="ECO:0000256" key="2">
    <source>
        <dbReference type="SAM" id="SignalP"/>
    </source>
</evidence>
<keyword evidence="1" id="KW-0175">Coiled coil</keyword>
<dbReference type="InterPro" id="IPR012373">
    <property type="entry name" value="Ferrdict_sens_TM"/>
</dbReference>
<evidence type="ECO:0000256" key="1">
    <source>
        <dbReference type="SAM" id="Coils"/>
    </source>
</evidence>
<dbReference type="AlphaFoldDB" id="A0AA49GGV3"/>
<dbReference type="PANTHER" id="PTHR30273:SF2">
    <property type="entry name" value="PROTEIN FECR"/>
    <property type="match status" value="1"/>
</dbReference>
<evidence type="ECO:0000259" key="3">
    <source>
        <dbReference type="Pfam" id="PF04773"/>
    </source>
</evidence>
<gene>
    <name evidence="4" type="ORF">QYS48_13530</name>
</gene>
<dbReference type="Pfam" id="PF04773">
    <property type="entry name" value="FecR"/>
    <property type="match status" value="1"/>
</dbReference>
<dbReference type="Proteomes" id="UP001244443">
    <property type="component" value="Chromosome"/>
</dbReference>
<organism evidence="4 5">
    <name type="scientific">Marivirga arenosa</name>
    <dbReference type="NCBI Taxonomy" id="3059076"/>
    <lineage>
        <taxon>Bacteria</taxon>
        <taxon>Pseudomonadati</taxon>
        <taxon>Bacteroidota</taxon>
        <taxon>Cytophagia</taxon>
        <taxon>Cytophagales</taxon>
        <taxon>Marivirgaceae</taxon>
        <taxon>Marivirga</taxon>
    </lineage>
</organism>
<proteinExistence type="predicted"/>
<feature type="signal peptide" evidence="2">
    <location>
        <begin position="1"/>
        <end position="20"/>
    </location>
</feature>
<dbReference type="Gene3D" id="2.60.120.1440">
    <property type="match status" value="1"/>
</dbReference>
<feature type="chain" id="PRO_5041291351" evidence="2">
    <location>
        <begin position="21"/>
        <end position="209"/>
    </location>
</feature>
<keyword evidence="5" id="KW-1185">Reference proteome</keyword>
<sequence>MNIKYLFPFLILTILVSACSKQTITTEDEYKAVDLPDGSIVFLNQYSELEYVESFNERKVAIKGECYFSIVESDKPFTVQGELGIVEVLGTEFNLKSDSENMEVEVEEGEVSLSVESKSEKVARGQMASYDKGNKSIKTGKAPMSFKKWMSKMTIELKKFDQEFNKEIKELEKIVKDKSKEADKEAKKVGKELEDVGKQIGKSLKKITN</sequence>
<dbReference type="InterPro" id="IPR006860">
    <property type="entry name" value="FecR"/>
</dbReference>
<dbReference type="GO" id="GO:0016989">
    <property type="term" value="F:sigma factor antagonist activity"/>
    <property type="evidence" value="ECO:0007669"/>
    <property type="project" value="TreeGrafter"/>
</dbReference>
<evidence type="ECO:0000313" key="5">
    <source>
        <dbReference type="Proteomes" id="UP001244443"/>
    </source>
</evidence>
<protein>
    <submittedName>
        <fullName evidence="4">FecR family protein</fullName>
    </submittedName>
</protein>
<dbReference type="RefSeq" id="WP_308357298.1">
    <property type="nucleotide sequence ID" value="NZ_CP129970.2"/>
</dbReference>